<sequence>MAGSTPLRQYLYQPPEHGLQAELYLPKRADFQGVLYDTLTDAFDAANIRSWLADAHTRAHIVRLLDRHWPELAGNMDRIAARLSSGIQGYTMYEVDGVYAGADGVVSERTQIVRLMFVPGLDALAEGIALDPDPARNRARVRDEAQILLRNYGADAAFFKQRNADALTRGAIPAELLDLCRALEDWVEEVGLVLFGYIAGRVCLAIQDRNLRPEEEIWVTTNWGFTLNALRFAGNGGTVP</sequence>
<keyword evidence="2" id="KW-1185">Reference proteome</keyword>
<dbReference type="RefSeq" id="WP_209773996.1">
    <property type="nucleotide sequence ID" value="NZ_JAGINP010000051.1"/>
</dbReference>
<reference evidence="1 2" key="1">
    <citation type="submission" date="2021-03" db="EMBL/GenBank/DDBJ databases">
        <title>Genomic Encyclopedia of Type Strains, Phase III (KMG-III): the genomes of soil and plant-associated and newly described type strains.</title>
        <authorList>
            <person name="Whitman W."/>
        </authorList>
    </citation>
    <scope>NUCLEOTIDE SEQUENCE [LARGE SCALE GENOMIC DNA]</scope>
    <source>
        <strain evidence="1 2">IMMIB AFH-6</strain>
    </source>
</reference>
<protein>
    <submittedName>
        <fullName evidence="1">Uncharacterized protein</fullName>
    </submittedName>
</protein>
<dbReference type="EMBL" id="JAGINP010000051">
    <property type="protein sequence ID" value="MBP2297287.1"/>
    <property type="molecule type" value="Genomic_DNA"/>
</dbReference>
<accession>A0ABS4SXK2</accession>
<gene>
    <name evidence="1" type="ORF">J2851_007108</name>
</gene>
<organism evidence="1 2">
    <name type="scientific">Azospirillum rugosum</name>
    <dbReference type="NCBI Taxonomy" id="416170"/>
    <lineage>
        <taxon>Bacteria</taxon>
        <taxon>Pseudomonadati</taxon>
        <taxon>Pseudomonadota</taxon>
        <taxon>Alphaproteobacteria</taxon>
        <taxon>Rhodospirillales</taxon>
        <taxon>Azospirillaceae</taxon>
        <taxon>Azospirillum</taxon>
    </lineage>
</organism>
<evidence type="ECO:0000313" key="2">
    <source>
        <dbReference type="Proteomes" id="UP000781958"/>
    </source>
</evidence>
<evidence type="ECO:0000313" key="1">
    <source>
        <dbReference type="EMBL" id="MBP2297287.1"/>
    </source>
</evidence>
<comment type="caution">
    <text evidence="1">The sequence shown here is derived from an EMBL/GenBank/DDBJ whole genome shotgun (WGS) entry which is preliminary data.</text>
</comment>
<proteinExistence type="predicted"/>
<dbReference type="Proteomes" id="UP000781958">
    <property type="component" value="Unassembled WGS sequence"/>
</dbReference>
<name>A0ABS4SXK2_9PROT</name>